<proteinExistence type="predicted"/>
<evidence type="ECO:0000313" key="6">
    <source>
        <dbReference type="Proteomes" id="UP000078595"/>
    </source>
</evidence>
<keyword evidence="1" id="KW-0479">Metal-binding</keyword>
<dbReference type="Gene3D" id="3.30.50.10">
    <property type="entry name" value="Erythroid Transcription Factor GATA-1, subunit A"/>
    <property type="match status" value="1"/>
</dbReference>
<protein>
    <recommendedName>
        <fullName evidence="3">GATA-type domain-containing protein</fullName>
    </recommendedName>
</protein>
<dbReference type="InterPro" id="IPR013088">
    <property type="entry name" value="Znf_NHR/GATA"/>
</dbReference>
<evidence type="ECO:0000256" key="1">
    <source>
        <dbReference type="PROSITE-ProRule" id="PRU00094"/>
    </source>
</evidence>
<reference evidence="5" key="3">
    <citation type="submission" date="2024-02" db="EMBL/GenBank/DDBJ databases">
        <title>Comparative genomics of Cryptococcus and Kwoniella reveals pathogenesis evolution and contrasting modes of karyotype evolution via chromosome fusion or intercentromeric recombination.</title>
        <authorList>
            <person name="Coelho M.A."/>
            <person name="David-Palma M."/>
            <person name="Shea T."/>
            <person name="Bowers K."/>
            <person name="McGinley-Smith S."/>
            <person name="Mohammad A.W."/>
            <person name="Gnirke A."/>
            <person name="Yurkov A.M."/>
            <person name="Nowrousian M."/>
            <person name="Sun S."/>
            <person name="Cuomo C.A."/>
            <person name="Heitman J."/>
        </authorList>
    </citation>
    <scope>NUCLEOTIDE SEQUENCE</scope>
    <source>
        <strain evidence="5">CBS 10117</strain>
    </source>
</reference>
<evidence type="ECO:0000313" key="5">
    <source>
        <dbReference type="EMBL" id="WWC58027.1"/>
    </source>
</evidence>
<feature type="compositionally biased region" description="Basic and acidic residues" evidence="2">
    <location>
        <begin position="130"/>
        <end position="148"/>
    </location>
</feature>
<evidence type="ECO:0000259" key="3">
    <source>
        <dbReference type="PROSITE" id="PS50114"/>
    </source>
</evidence>
<dbReference type="GeneID" id="28964262"/>
<dbReference type="GO" id="GO:0006355">
    <property type="term" value="P:regulation of DNA-templated transcription"/>
    <property type="evidence" value="ECO:0007669"/>
    <property type="project" value="InterPro"/>
</dbReference>
<keyword evidence="1" id="KW-0863">Zinc-finger</keyword>
<evidence type="ECO:0000256" key="2">
    <source>
        <dbReference type="SAM" id="MobiDB-lite"/>
    </source>
</evidence>
<dbReference type="CDD" id="cd00202">
    <property type="entry name" value="ZnF_GATA"/>
    <property type="match status" value="1"/>
</dbReference>
<reference evidence="5" key="2">
    <citation type="submission" date="2013-07" db="EMBL/GenBank/DDBJ databases">
        <authorList>
            <consortium name="The Broad Institute Genome Sequencing Platform"/>
            <person name="Cuomo C."/>
            <person name="Litvintseva A."/>
            <person name="Chen Y."/>
            <person name="Heitman J."/>
            <person name="Sun S."/>
            <person name="Springer D."/>
            <person name="Dromer F."/>
            <person name="Young S.K."/>
            <person name="Zeng Q."/>
            <person name="Gargeya S."/>
            <person name="Fitzgerald M."/>
            <person name="Abouelleil A."/>
            <person name="Alvarado L."/>
            <person name="Berlin A.M."/>
            <person name="Chapman S.B."/>
            <person name="Dewar J."/>
            <person name="Goldberg J."/>
            <person name="Griggs A."/>
            <person name="Gujja S."/>
            <person name="Hansen M."/>
            <person name="Howarth C."/>
            <person name="Imamovic A."/>
            <person name="Larimer J."/>
            <person name="McCowan C."/>
            <person name="Murphy C."/>
            <person name="Pearson M."/>
            <person name="Priest M."/>
            <person name="Roberts A."/>
            <person name="Saif S."/>
            <person name="Shea T."/>
            <person name="Sykes S."/>
            <person name="Wortman J."/>
            <person name="Nusbaum C."/>
            <person name="Birren B."/>
        </authorList>
    </citation>
    <scope>NUCLEOTIDE SEQUENCE</scope>
    <source>
        <strain evidence="5">CBS 10117</strain>
    </source>
</reference>
<dbReference type="GO" id="GO:0043565">
    <property type="term" value="F:sequence-specific DNA binding"/>
    <property type="evidence" value="ECO:0007669"/>
    <property type="project" value="InterPro"/>
</dbReference>
<evidence type="ECO:0000313" key="4">
    <source>
        <dbReference type="EMBL" id="OBR88746.1"/>
    </source>
</evidence>
<dbReference type="VEuPathDB" id="FungiDB:I303_00563"/>
<feature type="region of interest" description="Disordered" evidence="2">
    <location>
        <begin position="126"/>
        <end position="152"/>
    </location>
</feature>
<accession>A0A1A6AFB1</accession>
<keyword evidence="1" id="KW-0862">Zinc</keyword>
<feature type="domain" description="GATA-type" evidence="3">
    <location>
        <begin position="77"/>
        <end position="124"/>
    </location>
</feature>
<dbReference type="KEGG" id="kdj:28964262"/>
<dbReference type="InterPro" id="IPR000679">
    <property type="entry name" value="Znf_GATA"/>
</dbReference>
<dbReference type="EMBL" id="KI894027">
    <property type="protein sequence ID" value="OBR88746.1"/>
    <property type="molecule type" value="Genomic_DNA"/>
</dbReference>
<keyword evidence="6" id="KW-1185">Reference proteome</keyword>
<organism evidence="4">
    <name type="scientific">Kwoniella dejecticola CBS 10117</name>
    <dbReference type="NCBI Taxonomy" id="1296121"/>
    <lineage>
        <taxon>Eukaryota</taxon>
        <taxon>Fungi</taxon>
        <taxon>Dikarya</taxon>
        <taxon>Basidiomycota</taxon>
        <taxon>Agaricomycotina</taxon>
        <taxon>Tremellomycetes</taxon>
        <taxon>Tremellales</taxon>
        <taxon>Cryptococcaceae</taxon>
        <taxon>Kwoniella</taxon>
    </lineage>
</organism>
<dbReference type="AlphaFoldDB" id="A0A1A6AFB1"/>
<dbReference type="GO" id="GO:0008270">
    <property type="term" value="F:zinc ion binding"/>
    <property type="evidence" value="ECO:0007669"/>
    <property type="project" value="UniProtKB-KW"/>
</dbReference>
<dbReference type="Proteomes" id="UP000078595">
    <property type="component" value="Chromosome 1"/>
</dbReference>
<dbReference type="RefSeq" id="XP_018266588.1">
    <property type="nucleotide sequence ID" value="XM_018403934.1"/>
</dbReference>
<dbReference type="EMBL" id="CP144530">
    <property type="protein sequence ID" value="WWC58027.1"/>
    <property type="molecule type" value="Genomic_DNA"/>
</dbReference>
<dbReference type="OrthoDB" id="2565328at2759"/>
<reference evidence="4" key="1">
    <citation type="submission" date="2013-07" db="EMBL/GenBank/DDBJ databases">
        <title>The Genome Sequence of Cryptococcus dejecticola CBS10117.</title>
        <authorList>
            <consortium name="The Broad Institute Genome Sequencing Platform"/>
            <person name="Cuomo C."/>
            <person name="Litvintseva A."/>
            <person name="Chen Y."/>
            <person name="Heitman J."/>
            <person name="Sun S."/>
            <person name="Springer D."/>
            <person name="Dromer F."/>
            <person name="Young S.K."/>
            <person name="Zeng Q."/>
            <person name="Gargeya S."/>
            <person name="Fitzgerald M."/>
            <person name="Abouelleil A."/>
            <person name="Alvarado L."/>
            <person name="Berlin A.M."/>
            <person name="Chapman S.B."/>
            <person name="Dewar J."/>
            <person name="Goldberg J."/>
            <person name="Griggs A."/>
            <person name="Gujja S."/>
            <person name="Hansen M."/>
            <person name="Howarth C."/>
            <person name="Imamovic A."/>
            <person name="Larimer J."/>
            <person name="McCowan C."/>
            <person name="Murphy C."/>
            <person name="Pearson M."/>
            <person name="Priest M."/>
            <person name="Roberts A."/>
            <person name="Saif S."/>
            <person name="Shea T."/>
            <person name="Sykes S."/>
            <person name="Wortman J."/>
            <person name="Nusbaum C."/>
            <person name="Birren B."/>
        </authorList>
    </citation>
    <scope>NUCLEOTIDE SEQUENCE [LARGE SCALE GENOMIC DNA]</scope>
    <source>
        <strain evidence="4">CBS 10117</strain>
    </source>
</reference>
<gene>
    <name evidence="4" type="ORF">I303_00563</name>
    <name evidence="5" type="ORF">I303_100562</name>
</gene>
<dbReference type="STRING" id="1296121.A0A1A6AFB1"/>
<dbReference type="PROSITE" id="PS50114">
    <property type="entry name" value="GATA_ZN_FINGER_2"/>
    <property type="match status" value="1"/>
</dbReference>
<dbReference type="SUPFAM" id="SSF57716">
    <property type="entry name" value="Glucocorticoid receptor-like (DNA-binding domain)"/>
    <property type="match status" value="1"/>
</dbReference>
<name>A0A1A6AFB1_9TREE</name>
<dbReference type="SMART" id="SM00401">
    <property type="entry name" value="ZnF_GATA"/>
    <property type="match status" value="1"/>
</dbReference>
<sequence>MSQEGLRDTIHGHASLSHATAQLTFPSQAAPMPAAPNNVPVSIVPAPPYPTGRSLFPKKRELRDTICQNCERMKEQTNMWRTNTYPPRVPAVDNVLCNACGLWLAEHGHHRPKEWWYKTKARNRYPSADRQAEGARTANERRVRDRRSALRNPNYLSLVGQSTARYENTEGVDRQQAASALISMGAPPPAHTPIPRPSWIDHPPPTPLQAFPIAPFPGLYEPRAPFRHPLAIADLLNPKPVSPTIAAGSISDVEAREEIGIRFHPYEPVACRRRT</sequence>